<feature type="non-terminal residue" evidence="4">
    <location>
        <position position="237"/>
    </location>
</feature>
<dbReference type="OMA" id="PQYEVHS"/>
<dbReference type="GO" id="GO:0062129">
    <property type="term" value="C:chitin-based extracellular matrix"/>
    <property type="evidence" value="ECO:0007669"/>
    <property type="project" value="TreeGrafter"/>
</dbReference>
<reference evidence="4 5" key="1">
    <citation type="journal article" date="2014" name="Nat. Commun.">
        <title>Molecular traces of alternative social organization in a termite genome.</title>
        <authorList>
            <person name="Terrapon N."/>
            <person name="Li C."/>
            <person name="Robertson H.M."/>
            <person name="Ji L."/>
            <person name="Meng X."/>
            <person name="Booth W."/>
            <person name="Chen Z."/>
            <person name="Childers C.P."/>
            <person name="Glastad K.M."/>
            <person name="Gokhale K."/>
            <person name="Gowin J."/>
            <person name="Gronenberg W."/>
            <person name="Hermansen R.A."/>
            <person name="Hu H."/>
            <person name="Hunt B.G."/>
            <person name="Huylmans A.K."/>
            <person name="Khalil S.M."/>
            <person name="Mitchell R.D."/>
            <person name="Munoz-Torres M.C."/>
            <person name="Mustard J.A."/>
            <person name="Pan H."/>
            <person name="Reese J.T."/>
            <person name="Scharf M.E."/>
            <person name="Sun F."/>
            <person name="Vogel H."/>
            <person name="Xiao J."/>
            <person name="Yang W."/>
            <person name="Yang Z."/>
            <person name="Yang Z."/>
            <person name="Zhou J."/>
            <person name="Zhu J."/>
            <person name="Brent C.S."/>
            <person name="Elsik C.G."/>
            <person name="Goodisman M.A."/>
            <person name="Liberles D.A."/>
            <person name="Roe R.M."/>
            <person name="Vargo E.L."/>
            <person name="Vilcinskas A."/>
            <person name="Wang J."/>
            <person name="Bornberg-Bauer E."/>
            <person name="Korb J."/>
            <person name="Zhang G."/>
            <person name="Liebig J."/>
        </authorList>
    </citation>
    <scope>NUCLEOTIDE SEQUENCE [LARGE SCALE GENOMIC DNA]</scope>
    <source>
        <tissue evidence="4">Whole organism</tissue>
    </source>
</reference>
<evidence type="ECO:0000256" key="1">
    <source>
        <dbReference type="ARBA" id="ARBA00022460"/>
    </source>
</evidence>
<dbReference type="InterPro" id="IPR031311">
    <property type="entry name" value="CHIT_BIND_RR_consensus"/>
</dbReference>
<evidence type="ECO:0000313" key="4">
    <source>
        <dbReference type="EMBL" id="KDR12717.1"/>
    </source>
</evidence>
<dbReference type="GO" id="GO:0008010">
    <property type="term" value="F:structural constituent of chitin-based larval cuticle"/>
    <property type="evidence" value="ECO:0007669"/>
    <property type="project" value="TreeGrafter"/>
</dbReference>
<accession>A0A067R439</accession>
<keyword evidence="1 2" id="KW-0193">Cuticle</keyword>
<feature type="region of interest" description="Disordered" evidence="3">
    <location>
        <begin position="13"/>
        <end position="37"/>
    </location>
</feature>
<evidence type="ECO:0000313" key="5">
    <source>
        <dbReference type="Proteomes" id="UP000027135"/>
    </source>
</evidence>
<dbReference type="InterPro" id="IPR050468">
    <property type="entry name" value="Cuticle_Struct_Prot"/>
</dbReference>
<dbReference type="PRINTS" id="PR00947">
    <property type="entry name" value="CUTICLE"/>
</dbReference>
<dbReference type="AlphaFoldDB" id="A0A067R439"/>
<keyword evidence="5" id="KW-1185">Reference proteome</keyword>
<evidence type="ECO:0000256" key="3">
    <source>
        <dbReference type="SAM" id="MobiDB-lite"/>
    </source>
</evidence>
<dbReference type="PROSITE" id="PS51155">
    <property type="entry name" value="CHIT_BIND_RR_2"/>
    <property type="match status" value="2"/>
</dbReference>
<dbReference type="PANTHER" id="PTHR10380:SF238">
    <property type="entry name" value="CUTICULAR PROTEIN 65EA-RELATED"/>
    <property type="match status" value="1"/>
</dbReference>
<dbReference type="InParanoid" id="A0A067R439"/>
<dbReference type="eggNOG" id="ENOG502S88E">
    <property type="taxonomic scope" value="Eukaryota"/>
</dbReference>
<dbReference type="EMBL" id="KK852994">
    <property type="protein sequence ID" value="KDR12717.1"/>
    <property type="molecule type" value="Genomic_DNA"/>
</dbReference>
<proteinExistence type="predicted"/>
<dbReference type="Proteomes" id="UP000027135">
    <property type="component" value="Unassembled WGS sequence"/>
</dbReference>
<dbReference type="InterPro" id="IPR000618">
    <property type="entry name" value="Insect_cuticle"/>
</dbReference>
<evidence type="ECO:0000256" key="2">
    <source>
        <dbReference type="PROSITE-ProRule" id="PRU00497"/>
    </source>
</evidence>
<name>A0A067R439_ZOONE</name>
<feature type="compositionally biased region" description="Polar residues" evidence="3">
    <location>
        <begin position="27"/>
        <end position="37"/>
    </location>
</feature>
<dbReference type="PROSITE" id="PS00233">
    <property type="entry name" value="CHIT_BIND_RR_1"/>
    <property type="match status" value="2"/>
</dbReference>
<gene>
    <name evidence="4" type="ORF">L798_12507</name>
</gene>
<dbReference type="PANTHER" id="PTHR10380">
    <property type="entry name" value="CUTICLE PROTEIN"/>
    <property type="match status" value="1"/>
</dbReference>
<organism evidence="4 5">
    <name type="scientific">Zootermopsis nevadensis</name>
    <name type="common">Dampwood termite</name>
    <dbReference type="NCBI Taxonomy" id="136037"/>
    <lineage>
        <taxon>Eukaryota</taxon>
        <taxon>Metazoa</taxon>
        <taxon>Ecdysozoa</taxon>
        <taxon>Arthropoda</taxon>
        <taxon>Hexapoda</taxon>
        <taxon>Insecta</taxon>
        <taxon>Pterygota</taxon>
        <taxon>Neoptera</taxon>
        <taxon>Polyneoptera</taxon>
        <taxon>Dictyoptera</taxon>
        <taxon>Blattodea</taxon>
        <taxon>Blattoidea</taxon>
        <taxon>Termitoidae</taxon>
        <taxon>Termopsidae</taxon>
        <taxon>Zootermopsis</taxon>
    </lineage>
</organism>
<dbReference type="STRING" id="136037.A0A067R439"/>
<feature type="non-terminal residue" evidence="4">
    <location>
        <position position="1"/>
    </location>
</feature>
<dbReference type="FunCoup" id="A0A067R439">
    <property type="interactions" value="15"/>
</dbReference>
<sequence>SFETGNGIAVEEAGFLKNAGNPETEAQVAQGSASYTSPEGQQIKLTYVADENGFQPQGAHLPTPPPIPEPIQRALQYLATLPPKPLIDAGKKFMLMSRHQNAGQNHKIKIAILAVIGTAIAAPQGKVQPGSRVPNIAILRQALDLQHDGSYQYSYETENGITAQEQGSIKNLGQQDEAAVVQGAFSYTSPEGYPVKLNYVADENGFRAEGVHLPTPPPIPEAILRALEYIRAHPEEN</sequence>
<dbReference type="Pfam" id="PF00379">
    <property type="entry name" value="Chitin_bind_4"/>
    <property type="match status" value="2"/>
</dbReference>
<protein>
    <submittedName>
        <fullName evidence="4">Endocuticle structural glycoprotein SgAbd-2</fullName>
    </submittedName>
</protein>